<comment type="caution">
    <text evidence="9">The sequence shown here is derived from an EMBL/GenBank/DDBJ whole genome shotgun (WGS) entry which is preliminary data.</text>
</comment>
<protein>
    <recommendedName>
        <fullName evidence="7">Endoribonuclease YbeY</fullName>
        <ecNumber evidence="7">3.1.-.-</ecNumber>
    </recommendedName>
</protein>
<keyword evidence="4 7" id="KW-0255">Endonuclease</keyword>
<gene>
    <name evidence="7 9" type="primary">ybeY</name>
    <name evidence="9" type="ORF">V0U79_09955</name>
</gene>
<organism evidence="9 10">
    <name type="scientific">Hyphobacterium lacteum</name>
    <dbReference type="NCBI Taxonomy" id="3116575"/>
    <lineage>
        <taxon>Bacteria</taxon>
        <taxon>Pseudomonadati</taxon>
        <taxon>Pseudomonadota</taxon>
        <taxon>Alphaproteobacteria</taxon>
        <taxon>Maricaulales</taxon>
        <taxon>Maricaulaceae</taxon>
        <taxon>Hyphobacterium</taxon>
    </lineage>
</organism>
<dbReference type="RefSeq" id="WP_330199353.1">
    <property type="nucleotide sequence ID" value="NZ_JAZDRP010000005.1"/>
</dbReference>
<keyword evidence="6 7" id="KW-0862">Zinc</keyword>
<keyword evidence="7" id="KW-0963">Cytoplasm</keyword>
<evidence type="ECO:0000256" key="7">
    <source>
        <dbReference type="HAMAP-Rule" id="MF_00009"/>
    </source>
</evidence>
<reference evidence="9 10" key="1">
    <citation type="submission" date="2024-01" db="EMBL/GenBank/DDBJ databases">
        <title>Hyphobacterium bacterium isolated from marine sediment.</title>
        <authorList>
            <person name="Zhao S."/>
        </authorList>
    </citation>
    <scope>NUCLEOTIDE SEQUENCE [LARGE SCALE GENOMIC DNA]</scope>
    <source>
        <strain evidence="10">HN65</strain>
    </source>
</reference>
<sequence length="157" mass="17554">MEKPDGLDIAVLVESENWPESGRLETLCHRAISSVIRRLGRSGCGDVCILFTDDDAMKALNAQFRDKPTPTNVLSFPAHARDEGRAGDIALGRETVFREAAEKAIEVEDHIVHLVIHGFLHLQGYDHQTDMEAEEMESVERGTLQDLGIADPYEDRR</sequence>
<evidence type="ECO:0000313" key="10">
    <source>
        <dbReference type="Proteomes" id="UP001354971"/>
    </source>
</evidence>
<comment type="similarity">
    <text evidence="1 7">Belongs to the endoribonuclease YbeY family.</text>
</comment>
<dbReference type="InterPro" id="IPR020549">
    <property type="entry name" value="YbeY_CS"/>
</dbReference>
<evidence type="ECO:0000256" key="5">
    <source>
        <dbReference type="ARBA" id="ARBA00022801"/>
    </source>
</evidence>
<feature type="binding site" evidence="7">
    <location>
        <position position="117"/>
    </location>
    <ligand>
        <name>Zn(2+)</name>
        <dbReference type="ChEBI" id="CHEBI:29105"/>
        <note>catalytic</note>
    </ligand>
</feature>
<dbReference type="InterPro" id="IPR023091">
    <property type="entry name" value="MetalPrtase_cat_dom_sf_prd"/>
</dbReference>
<comment type="function">
    <text evidence="7">Single strand-specific metallo-endoribonuclease involved in late-stage 70S ribosome quality control and in maturation of the 3' terminus of the 16S rRNA.</text>
</comment>
<keyword evidence="7" id="KW-0698">rRNA processing</keyword>
<keyword evidence="2 7" id="KW-0540">Nuclease</keyword>
<feature type="binding site" evidence="7">
    <location>
        <position position="121"/>
    </location>
    <ligand>
        <name>Zn(2+)</name>
        <dbReference type="ChEBI" id="CHEBI:29105"/>
        <note>catalytic</note>
    </ligand>
</feature>
<accession>A0ABU7LRZ7</accession>
<evidence type="ECO:0000256" key="2">
    <source>
        <dbReference type="ARBA" id="ARBA00022722"/>
    </source>
</evidence>
<keyword evidence="5 7" id="KW-0378">Hydrolase</keyword>
<dbReference type="Pfam" id="PF02130">
    <property type="entry name" value="YbeY"/>
    <property type="match status" value="1"/>
</dbReference>
<evidence type="ECO:0000313" key="9">
    <source>
        <dbReference type="EMBL" id="MEE2526692.1"/>
    </source>
</evidence>
<dbReference type="EC" id="3.1.-.-" evidence="7"/>
<dbReference type="Gene3D" id="3.40.390.30">
    <property type="entry name" value="Metalloproteases ('zincins'), catalytic domain"/>
    <property type="match status" value="1"/>
</dbReference>
<proteinExistence type="inferred from homology"/>
<feature type="binding site" evidence="7">
    <location>
        <position position="127"/>
    </location>
    <ligand>
        <name>Zn(2+)</name>
        <dbReference type="ChEBI" id="CHEBI:29105"/>
        <note>catalytic</note>
    </ligand>
</feature>
<evidence type="ECO:0000256" key="8">
    <source>
        <dbReference type="SAM" id="MobiDB-lite"/>
    </source>
</evidence>
<dbReference type="SUPFAM" id="SSF55486">
    <property type="entry name" value="Metalloproteases ('zincins'), catalytic domain"/>
    <property type="match status" value="1"/>
</dbReference>
<keyword evidence="10" id="KW-1185">Reference proteome</keyword>
<comment type="cofactor">
    <cofactor evidence="7">
        <name>Zn(2+)</name>
        <dbReference type="ChEBI" id="CHEBI:29105"/>
    </cofactor>
    <text evidence="7">Binds 1 zinc ion.</text>
</comment>
<feature type="region of interest" description="Disordered" evidence="8">
    <location>
        <begin position="133"/>
        <end position="157"/>
    </location>
</feature>
<comment type="subcellular location">
    <subcellularLocation>
        <location evidence="7">Cytoplasm</location>
    </subcellularLocation>
</comment>
<dbReference type="NCBIfam" id="TIGR00043">
    <property type="entry name" value="rRNA maturation RNase YbeY"/>
    <property type="match status" value="1"/>
</dbReference>
<dbReference type="EMBL" id="JAZDRP010000005">
    <property type="protein sequence ID" value="MEE2526692.1"/>
    <property type="molecule type" value="Genomic_DNA"/>
</dbReference>
<dbReference type="HAMAP" id="MF_00009">
    <property type="entry name" value="Endoribonucl_YbeY"/>
    <property type="match status" value="1"/>
</dbReference>
<dbReference type="PANTHER" id="PTHR46986:SF1">
    <property type="entry name" value="ENDORIBONUCLEASE YBEY, CHLOROPLASTIC"/>
    <property type="match status" value="1"/>
</dbReference>
<dbReference type="PROSITE" id="PS01306">
    <property type="entry name" value="UPF0054"/>
    <property type="match status" value="1"/>
</dbReference>
<evidence type="ECO:0000256" key="6">
    <source>
        <dbReference type="ARBA" id="ARBA00022833"/>
    </source>
</evidence>
<evidence type="ECO:0000256" key="4">
    <source>
        <dbReference type="ARBA" id="ARBA00022759"/>
    </source>
</evidence>
<evidence type="ECO:0000256" key="3">
    <source>
        <dbReference type="ARBA" id="ARBA00022723"/>
    </source>
</evidence>
<name>A0ABU7LRZ7_9PROT</name>
<evidence type="ECO:0000256" key="1">
    <source>
        <dbReference type="ARBA" id="ARBA00010875"/>
    </source>
</evidence>
<keyword evidence="7" id="KW-0690">Ribosome biogenesis</keyword>
<dbReference type="Proteomes" id="UP001354971">
    <property type="component" value="Unassembled WGS sequence"/>
</dbReference>
<dbReference type="InterPro" id="IPR002036">
    <property type="entry name" value="YbeY"/>
</dbReference>
<dbReference type="PANTHER" id="PTHR46986">
    <property type="entry name" value="ENDORIBONUCLEASE YBEY, CHLOROPLASTIC"/>
    <property type="match status" value="1"/>
</dbReference>
<keyword evidence="3 7" id="KW-0479">Metal-binding</keyword>